<keyword evidence="3" id="KW-1185">Reference proteome</keyword>
<gene>
    <name evidence="2" type="ORF">V7S43_010881</name>
</gene>
<reference evidence="2 3" key="1">
    <citation type="submission" date="2024-09" db="EMBL/GenBank/DDBJ databases">
        <title>Genome sequencing and assembly of Phytophthora oleae, isolate VK10A, causative agent of rot of olive drupes.</title>
        <authorList>
            <person name="Conti Taguali S."/>
            <person name="Riolo M."/>
            <person name="La Spada F."/>
            <person name="Cacciola S.O."/>
            <person name="Dionisio G."/>
        </authorList>
    </citation>
    <scope>NUCLEOTIDE SEQUENCE [LARGE SCALE GENOMIC DNA]</scope>
    <source>
        <strain evidence="2 3">VK10A</strain>
    </source>
</reference>
<dbReference type="Gene3D" id="3.40.50.720">
    <property type="entry name" value="NAD(P)-binding Rossmann-like Domain"/>
    <property type="match status" value="1"/>
</dbReference>
<dbReference type="SUPFAM" id="SSF51735">
    <property type="entry name" value="NAD(P)-binding Rossmann-fold domains"/>
    <property type="match status" value="1"/>
</dbReference>
<evidence type="ECO:0008006" key="4">
    <source>
        <dbReference type="Google" id="ProtNLM"/>
    </source>
</evidence>
<dbReference type="PRINTS" id="PR00081">
    <property type="entry name" value="GDHRDH"/>
</dbReference>
<dbReference type="InterPro" id="IPR002347">
    <property type="entry name" value="SDR_fam"/>
</dbReference>
<accession>A0ABD3FG57</accession>
<name>A0ABD3FG57_9STRA</name>
<dbReference type="AlphaFoldDB" id="A0ABD3FG57"/>
<comment type="caution">
    <text evidence="2">The sequence shown here is derived from an EMBL/GenBank/DDBJ whole genome shotgun (WGS) entry which is preliminary data.</text>
</comment>
<dbReference type="InterPro" id="IPR036291">
    <property type="entry name" value="NAD(P)-bd_dom_sf"/>
</dbReference>
<organism evidence="2 3">
    <name type="scientific">Phytophthora oleae</name>
    <dbReference type="NCBI Taxonomy" id="2107226"/>
    <lineage>
        <taxon>Eukaryota</taxon>
        <taxon>Sar</taxon>
        <taxon>Stramenopiles</taxon>
        <taxon>Oomycota</taxon>
        <taxon>Peronosporomycetes</taxon>
        <taxon>Peronosporales</taxon>
        <taxon>Peronosporaceae</taxon>
        <taxon>Phytophthora</taxon>
    </lineage>
</organism>
<dbReference type="NCBIfam" id="NF004846">
    <property type="entry name" value="PRK06197.1"/>
    <property type="match status" value="1"/>
</dbReference>
<dbReference type="GO" id="GO:0016491">
    <property type="term" value="F:oxidoreductase activity"/>
    <property type="evidence" value="ECO:0007669"/>
    <property type="project" value="UniProtKB-KW"/>
</dbReference>
<evidence type="ECO:0000313" key="3">
    <source>
        <dbReference type="Proteomes" id="UP001632037"/>
    </source>
</evidence>
<dbReference type="PANTHER" id="PTHR43157">
    <property type="entry name" value="PHOSPHATIDYLINOSITOL-GLYCAN BIOSYNTHESIS CLASS F PROTEIN-RELATED"/>
    <property type="match status" value="1"/>
</dbReference>
<proteinExistence type="predicted"/>
<keyword evidence="1" id="KW-0560">Oxidoreductase</keyword>
<protein>
    <recommendedName>
        <fullName evidence="4">WW domain-containing oxidoreductase</fullName>
    </recommendedName>
</protein>
<dbReference type="Proteomes" id="UP001632037">
    <property type="component" value="Unassembled WGS sequence"/>
</dbReference>
<evidence type="ECO:0000256" key="1">
    <source>
        <dbReference type="ARBA" id="ARBA00023002"/>
    </source>
</evidence>
<dbReference type="EMBL" id="JBIMZQ010000025">
    <property type="protein sequence ID" value="KAL3663994.1"/>
    <property type="molecule type" value="Genomic_DNA"/>
</dbReference>
<dbReference type="CDD" id="cd05327">
    <property type="entry name" value="retinol-DH_like_SDR_c_like"/>
    <property type="match status" value="1"/>
</dbReference>
<dbReference type="PANTHER" id="PTHR43157:SF30">
    <property type="entry name" value="RETINOL DEHYDROGENASE 11-LIKE"/>
    <property type="match status" value="1"/>
</dbReference>
<dbReference type="Pfam" id="PF00106">
    <property type="entry name" value="adh_short"/>
    <property type="match status" value="1"/>
</dbReference>
<sequence length="327" mass="35521">MTDTKNRSPVPDDWDTSQIPSQKGRFAIVTGANSGIGYETALKLARKGAHVVLACRNEQRGSEAESQMRETLASSPDAGEVEFMKLDVGSLSSVQAFSEKFKAKNNRLHLLINNAGLAGGDYALSADGYELLFATNHLGHFALTAQLFDLLKKSSPSRIVNVSSQAHHQPKSFDESEIMLTNGEKYSPMHNYGVTKLYNIMLAKELGRRLKTSGVEGVTAVACHPGLSVSGLTSKTASASSSWLWWLFYKLAAYFPSQSSQMGALPTLYAAVGEDVKSGDFFGPKHFGLYGHPVREIPSELSDSKDAAKKLWTFTEGLANLSFDVSK</sequence>
<evidence type="ECO:0000313" key="2">
    <source>
        <dbReference type="EMBL" id="KAL3663994.1"/>
    </source>
</evidence>